<organism evidence="1 2">
    <name type="scientific">Rangifer tarandus platyrhynchus</name>
    <name type="common">Svalbard reindeer</name>
    <dbReference type="NCBI Taxonomy" id="3082113"/>
    <lineage>
        <taxon>Eukaryota</taxon>
        <taxon>Metazoa</taxon>
        <taxon>Chordata</taxon>
        <taxon>Craniata</taxon>
        <taxon>Vertebrata</taxon>
        <taxon>Euteleostomi</taxon>
        <taxon>Mammalia</taxon>
        <taxon>Eutheria</taxon>
        <taxon>Laurasiatheria</taxon>
        <taxon>Artiodactyla</taxon>
        <taxon>Ruminantia</taxon>
        <taxon>Pecora</taxon>
        <taxon>Cervidae</taxon>
        <taxon>Odocoileinae</taxon>
        <taxon>Rangifer</taxon>
    </lineage>
</organism>
<protein>
    <submittedName>
        <fullName evidence="1">Uncharacterized protein</fullName>
    </submittedName>
</protein>
<proteinExistence type="predicted"/>
<reference evidence="1" key="1">
    <citation type="submission" date="2023-05" db="EMBL/GenBank/DDBJ databases">
        <authorList>
            <consortium name="ELIXIR-Norway"/>
        </authorList>
    </citation>
    <scope>NUCLEOTIDE SEQUENCE</scope>
</reference>
<evidence type="ECO:0000313" key="2">
    <source>
        <dbReference type="Proteomes" id="UP001162501"/>
    </source>
</evidence>
<gene>
    <name evidence="1" type="ORF">MRATA1EN3_LOCUS15982</name>
</gene>
<name>A0ACB0EWF3_RANTA</name>
<dbReference type="EMBL" id="OX596111">
    <property type="protein sequence ID" value="CAI9704769.1"/>
    <property type="molecule type" value="Genomic_DNA"/>
</dbReference>
<accession>A0ACB0EWF3</accession>
<sequence>MGPAAGASRCAGNRGEAGQLGSLRAGAPPRERRAAPRDPSGRVGLCAPGRRRAVTGVPESQSYPPTRGGGARVRRARWRRIPGTRGCDFTSPGGAPRESRFSAPQTALLKSLHPGLETRQKGKLRLETPGSVGDCAESWSAWLEEKGIRSVACKQLQNAQETLIAGEIWDGYCSPQGSPK</sequence>
<dbReference type="Proteomes" id="UP001162501">
    <property type="component" value="Chromosome 27"/>
</dbReference>
<evidence type="ECO:0000313" key="1">
    <source>
        <dbReference type="EMBL" id="CAI9704769.1"/>
    </source>
</evidence>